<name>A0A0X1T7A3_PSEAA</name>
<dbReference type="Gene3D" id="3.40.50.720">
    <property type="entry name" value="NAD(P)-binding Rossmann-like Domain"/>
    <property type="match status" value="1"/>
</dbReference>
<evidence type="ECO:0000313" key="2">
    <source>
        <dbReference type="EMBL" id="AMB87976.1"/>
    </source>
</evidence>
<accession>A0A0X1T7A3</accession>
<dbReference type="Proteomes" id="UP000063229">
    <property type="component" value="Chromosome"/>
</dbReference>
<dbReference type="InterPro" id="IPR001509">
    <property type="entry name" value="Epimerase_deHydtase"/>
</dbReference>
<sequence>MKIFVAGATGAVGLPLVRALRALGHDVTGMTRVGPGADRLREIGAHVSSADAFDRQAVLDAINAAKPDVVIDQLTWLPADPADIIKSMPNDTRLHKVGGANLLAASEAAGVRRYIVQSRGFYLNAEPGKLADESAELRGEAPGEVGASARVFAEYEHAVMGSSALDGVVLRYGFFYGPGTWYRPGGAIAEQALRGEASIIGDGNAVWSFVHIDDAIAATVASLTSEPGVYNVVDDDPLPVAQWLPSFAAWVGAPKPTRISVEDARKVAGDEAVYYHTRLTGASNSAAKAKLGFAPRPLLWKDA</sequence>
<dbReference type="Pfam" id="PF01370">
    <property type="entry name" value="Epimerase"/>
    <property type="match status" value="1"/>
</dbReference>
<dbReference type="GO" id="GO:0005737">
    <property type="term" value="C:cytoplasm"/>
    <property type="evidence" value="ECO:0007669"/>
    <property type="project" value="TreeGrafter"/>
</dbReference>
<dbReference type="PANTHER" id="PTHR48079:SF6">
    <property type="entry name" value="NAD(P)-BINDING DOMAIN-CONTAINING PROTEIN-RELATED"/>
    <property type="match status" value="1"/>
</dbReference>
<evidence type="ECO:0000313" key="3">
    <source>
        <dbReference type="Proteomes" id="UP000063229"/>
    </source>
</evidence>
<dbReference type="PANTHER" id="PTHR48079">
    <property type="entry name" value="PROTEIN YEEZ"/>
    <property type="match status" value="1"/>
</dbReference>
<feature type="domain" description="NAD-dependent epimerase/dehydratase" evidence="1">
    <location>
        <begin position="3"/>
        <end position="232"/>
    </location>
</feature>
<proteinExistence type="predicted"/>
<dbReference type="STRING" id="46677.AWM79_22930"/>
<dbReference type="KEGG" id="pagb:AWM79_22930"/>
<evidence type="ECO:0000259" key="1">
    <source>
        <dbReference type="Pfam" id="PF01370"/>
    </source>
</evidence>
<organism evidence="2 3">
    <name type="scientific">Pseudomonas agarici</name>
    <dbReference type="NCBI Taxonomy" id="46677"/>
    <lineage>
        <taxon>Bacteria</taxon>
        <taxon>Pseudomonadati</taxon>
        <taxon>Pseudomonadota</taxon>
        <taxon>Gammaproteobacteria</taxon>
        <taxon>Pseudomonadales</taxon>
        <taxon>Pseudomonadaceae</taxon>
        <taxon>Pseudomonas</taxon>
    </lineage>
</organism>
<dbReference type="SUPFAM" id="SSF51735">
    <property type="entry name" value="NAD(P)-binding Rossmann-fold domains"/>
    <property type="match status" value="1"/>
</dbReference>
<dbReference type="EMBL" id="CP014135">
    <property type="protein sequence ID" value="AMB87976.1"/>
    <property type="molecule type" value="Genomic_DNA"/>
</dbReference>
<dbReference type="RefSeq" id="WP_026013438.1">
    <property type="nucleotide sequence ID" value="NZ_CP014135.1"/>
</dbReference>
<dbReference type="GO" id="GO:0004029">
    <property type="term" value="F:aldehyde dehydrogenase (NAD+) activity"/>
    <property type="evidence" value="ECO:0007669"/>
    <property type="project" value="TreeGrafter"/>
</dbReference>
<dbReference type="InterPro" id="IPR051783">
    <property type="entry name" value="NAD(P)-dependent_oxidoreduct"/>
</dbReference>
<dbReference type="InterPro" id="IPR036291">
    <property type="entry name" value="NAD(P)-bd_dom_sf"/>
</dbReference>
<keyword evidence="3" id="KW-1185">Reference proteome</keyword>
<protein>
    <submittedName>
        <fullName evidence="2">dTDP-4-dehydrorhamnose reductase</fullName>
    </submittedName>
</protein>
<gene>
    <name evidence="2" type="ORF">AWM79_22930</name>
</gene>
<dbReference type="AlphaFoldDB" id="A0A0X1T7A3"/>
<reference evidence="3" key="1">
    <citation type="submission" date="2016-01" db="EMBL/GenBank/DDBJ databases">
        <authorList>
            <person name="Storey N.H."/>
            <person name="Neuman B.W."/>
        </authorList>
    </citation>
    <scope>NUCLEOTIDE SEQUENCE [LARGE SCALE GENOMIC DNA]</scope>
    <source>
        <strain evidence="3">NCPPB 2472</strain>
    </source>
</reference>
<dbReference type="OrthoDB" id="9787292at2"/>